<keyword evidence="3" id="KW-1185">Reference proteome</keyword>
<proteinExistence type="predicted"/>
<gene>
    <name evidence="2" type="ORF">POL25_01965</name>
</gene>
<dbReference type="RefSeq" id="WP_272084062.1">
    <property type="nucleotide sequence ID" value="NZ_JAQNDL010000001.1"/>
</dbReference>
<feature type="chain" id="PRO_5045409640" description="Lipoprotein" evidence="1">
    <location>
        <begin position="25"/>
        <end position="92"/>
    </location>
</feature>
<comment type="caution">
    <text evidence="2">The sequence shown here is derived from an EMBL/GenBank/DDBJ whole genome shotgun (WGS) entry which is preliminary data.</text>
</comment>
<dbReference type="EMBL" id="JAQNDL010000001">
    <property type="protein sequence ID" value="MDC0715637.1"/>
    <property type="molecule type" value="Genomic_DNA"/>
</dbReference>
<evidence type="ECO:0000313" key="3">
    <source>
        <dbReference type="Proteomes" id="UP001221686"/>
    </source>
</evidence>
<dbReference type="PROSITE" id="PS51257">
    <property type="entry name" value="PROKAR_LIPOPROTEIN"/>
    <property type="match status" value="1"/>
</dbReference>
<evidence type="ECO:0000313" key="2">
    <source>
        <dbReference type="EMBL" id="MDC0715637.1"/>
    </source>
</evidence>
<organism evidence="2 3">
    <name type="scientific">Nannocystis bainbridge</name>
    <dbReference type="NCBI Taxonomy" id="2995303"/>
    <lineage>
        <taxon>Bacteria</taxon>
        <taxon>Pseudomonadati</taxon>
        <taxon>Myxococcota</taxon>
        <taxon>Polyangia</taxon>
        <taxon>Nannocystales</taxon>
        <taxon>Nannocystaceae</taxon>
        <taxon>Nannocystis</taxon>
    </lineage>
</organism>
<keyword evidence="1" id="KW-0732">Signal</keyword>
<sequence length="92" mass="9792">MQPTSWRSIALVLAGIILGCSANAMRGAQAQPAFPANPAATRWQQYCEHVDGDEEANERAQAAGAQGFELAALSLYASNTDDLVICFKRPAP</sequence>
<feature type="signal peptide" evidence="1">
    <location>
        <begin position="1"/>
        <end position="24"/>
    </location>
</feature>
<accession>A0ABT5DT97</accession>
<evidence type="ECO:0008006" key="4">
    <source>
        <dbReference type="Google" id="ProtNLM"/>
    </source>
</evidence>
<reference evidence="2 3" key="1">
    <citation type="submission" date="2022-11" db="EMBL/GenBank/DDBJ databases">
        <title>Minimal conservation of predation-associated metabolite biosynthetic gene clusters underscores biosynthetic potential of Myxococcota including descriptions for ten novel species: Archangium lansinium sp. nov., Myxococcus landrumus sp. nov., Nannocystis bai.</title>
        <authorList>
            <person name="Ahearne A."/>
            <person name="Stevens C."/>
            <person name="Dowd S."/>
        </authorList>
    </citation>
    <scope>NUCLEOTIDE SEQUENCE [LARGE SCALE GENOMIC DNA]</scope>
    <source>
        <strain evidence="2 3">BB15-2</strain>
    </source>
</reference>
<protein>
    <recommendedName>
        <fullName evidence="4">Lipoprotein</fullName>
    </recommendedName>
</protein>
<name>A0ABT5DT97_9BACT</name>
<evidence type="ECO:0000256" key="1">
    <source>
        <dbReference type="SAM" id="SignalP"/>
    </source>
</evidence>
<dbReference type="Proteomes" id="UP001221686">
    <property type="component" value="Unassembled WGS sequence"/>
</dbReference>